<organism evidence="1 2">
    <name type="scientific">Segatella bryantii</name>
    <name type="common">Prevotella bryantii</name>
    <dbReference type="NCBI Taxonomy" id="77095"/>
    <lineage>
        <taxon>Bacteria</taxon>
        <taxon>Pseudomonadati</taxon>
        <taxon>Bacteroidota</taxon>
        <taxon>Bacteroidia</taxon>
        <taxon>Bacteroidales</taxon>
        <taxon>Prevotellaceae</taxon>
        <taxon>Segatella</taxon>
    </lineage>
</organism>
<protein>
    <submittedName>
        <fullName evidence="1">Uncharacterized protein</fullName>
    </submittedName>
</protein>
<proteinExistence type="predicted"/>
<dbReference type="Proteomes" id="UP000887043">
    <property type="component" value="Unassembled WGS sequence"/>
</dbReference>
<evidence type="ECO:0000313" key="1">
    <source>
        <dbReference type="EMBL" id="GJG28632.1"/>
    </source>
</evidence>
<sequence length="59" mass="6507">MSRATKWINYGKFKTMGYNTYKATASVVGGWAGDIIGGIYGSFKGSMIGTEMINKIYNR</sequence>
<gene>
    <name evidence="1" type="ORF">PRRU23_23320</name>
</gene>
<dbReference type="AlphaFoldDB" id="A0AA37HXX9"/>
<dbReference type="RefSeq" id="WP_006283832.1">
    <property type="nucleotide sequence ID" value="NZ_BPTR01000001.1"/>
</dbReference>
<reference evidence="1" key="1">
    <citation type="submission" date="2021-08" db="EMBL/GenBank/DDBJ databases">
        <title>Prevotella lacticifex sp. nov., isolated from rumen of cow.</title>
        <authorList>
            <person name="Shinkai T."/>
            <person name="Ikeyama N."/>
            <person name="Kumagai M."/>
            <person name="Ohmori H."/>
            <person name="Sakamoto M."/>
            <person name="Ohkuma M."/>
            <person name="Mitsumori M."/>
        </authorList>
    </citation>
    <scope>NUCLEOTIDE SEQUENCE</scope>
    <source>
        <strain evidence="1">DSM 11371</strain>
    </source>
</reference>
<accession>A0AA37HXX9</accession>
<evidence type="ECO:0000313" key="2">
    <source>
        <dbReference type="Proteomes" id="UP000887043"/>
    </source>
</evidence>
<name>A0AA37HXX9_SEGBR</name>
<comment type="caution">
    <text evidence="1">The sequence shown here is derived from an EMBL/GenBank/DDBJ whole genome shotgun (WGS) entry which is preliminary data.</text>
</comment>
<dbReference type="EMBL" id="BPTR01000001">
    <property type="protein sequence ID" value="GJG28632.1"/>
    <property type="molecule type" value="Genomic_DNA"/>
</dbReference>